<reference evidence="1 2" key="1">
    <citation type="journal article" date="2009" name="Genome Res.">
        <title>Whole genome sequence of Desulfovibrio magneticus strain RS-1 revealed common gene clusters in magnetotactic bacteria.</title>
        <authorList>
            <person name="Nakazawa H."/>
            <person name="Arakaki A."/>
            <person name="Narita-Yamada S."/>
            <person name="Yashiro I."/>
            <person name="Jinno K."/>
            <person name="Aoki N."/>
            <person name="Tsuruyama A."/>
            <person name="Okamura Y."/>
            <person name="Tanikawa S."/>
            <person name="Fujita N."/>
            <person name="Takeyama H."/>
            <person name="Matsunaga T."/>
        </authorList>
    </citation>
    <scope>NUCLEOTIDE SEQUENCE [LARGE SCALE GENOMIC DNA]</scope>
    <source>
        <strain evidence="2">ATCC 700980 / DSM 13731 / RS-1</strain>
    </source>
</reference>
<dbReference type="InterPro" id="IPR035225">
    <property type="entry name" value="DUF5338"/>
</dbReference>
<evidence type="ECO:0000313" key="1">
    <source>
        <dbReference type="EMBL" id="BAH73471.1"/>
    </source>
</evidence>
<dbReference type="Proteomes" id="UP000009071">
    <property type="component" value="Plasmid pDMC1"/>
</dbReference>
<dbReference type="HOGENOM" id="CLU_2436053_0_0_7"/>
<keyword evidence="2" id="KW-1185">Reference proteome</keyword>
<accession>C4XUM0</accession>
<dbReference type="KEGG" id="dma:DMR_p1_00550"/>
<dbReference type="Pfam" id="PF17273">
    <property type="entry name" value="DUF5338"/>
    <property type="match status" value="1"/>
</dbReference>
<geneLocation type="plasmid" evidence="1 2">
    <name>pDMC1</name>
</geneLocation>
<dbReference type="AlphaFoldDB" id="C4XUM0"/>
<protein>
    <submittedName>
        <fullName evidence="1">TraK protein</fullName>
    </submittedName>
</protein>
<gene>
    <name evidence="1" type="primary">traK</name>
    <name evidence="1" type="ordered locus">DMR_p1_00550</name>
</gene>
<evidence type="ECO:0000313" key="2">
    <source>
        <dbReference type="Proteomes" id="UP000009071"/>
    </source>
</evidence>
<organism evidence="1 2">
    <name type="scientific">Solidesulfovibrio magneticus (strain ATCC 700980 / DSM 13731 / RS-1)</name>
    <name type="common">Desulfovibrio magneticus</name>
    <dbReference type="NCBI Taxonomy" id="573370"/>
    <lineage>
        <taxon>Bacteria</taxon>
        <taxon>Pseudomonadati</taxon>
        <taxon>Thermodesulfobacteriota</taxon>
        <taxon>Desulfovibrionia</taxon>
        <taxon>Desulfovibrionales</taxon>
        <taxon>Desulfovibrionaceae</taxon>
        <taxon>Solidesulfovibrio</taxon>
    </lineage>
</organism>
<dbReference type="EMBL" id="AP010905">
    <property type="protein sequence ID" value="BAH73471.1"/>
    <property type="molecule type" value="Genomic_DNA"/>
</dbReference>
<dbReference type="eggNOG" id="ENOG50318SK">
    <property type="taxonomic scope" value="Bacteria"/>
</dbReference>
<proteinExistence type="predicted"/>
<sequence>MIKNNQERTMTKSGRIARCMGRVEFRSCQIEILDMHKKGYANKHIYDKLAAQGMLTLAYSTFNAHLRKMLQAKDSKQIEIQSVDQKKIFEVPRSTELI</sequence>
<keyword evidence="1" id="KW-0614">Plasmid</keyword>
<name>C4XUM0_SOLM1</name>